<sequence length="260" mass="30565">MSAVSLLTKAIELDVNGRRIEALKLYEEGIGELLRICKSIKIENFYSRLLFKNVNINFIFILKDETNEEKKKHFQAKILEYMDRAEQVKKLVQKWNTKGEICDKIHVIDGASGFSYRRVFQKYMNDDVKEILIDEPYLKEHYQICNLVMFCELAISQCKNLRYIKVTTIKDTRPNTEQSTGFKSLAESLSKKSITLYFDYSENLHDRQVIFSNGFIIKIGRGLHYFKPAANKYSIGAFDHNYRECRETNIDIFYCPENKK</sequence>
<reference evidence="3" key="2">
    <citation type="submission" date="2018-07" db="EMBL/GenBank/DDBJ databases">
        <authorList>
            <person name="Quirk P.G."/>
            <person name="Krulwich T.A."/>
        </authorList>
    </citation>
    <scope>NUCLEOTIDE SEQUENCE</scope>
</reference>
<dbReference type="EMBL" id="UFQT01000078">
    <property type="protein sequence ID" value="SSX19418.1"/>
    <property type="molecule type" value="Genomic_DNA"/>
</dbReference>
<feature type="domain" description="MITD1 C-terminal phospholipase D-like" evidence="1">
    <location>
        <begin position="113"/>
        <end position="253"/>
    </location>
</feature>
<dbReference type="PANTHER" id="PTHR21222">
    <property type="entry name" value="MIT DOMAIN-CONTAINING PROTEIN 1"/>
    <property type="match status" value="1"/>
</dbReference>
<dbReference type="AlphaFoldDB" id="A0A336K284"/>
<dbReference type="SUPFAM" id="SSF116846">
    <property type="entry name" value="MIT domain"/>
    <property type="match status" value="1"/>
</dbReference>
<evidence type="ECO:0000313" key="2">
    <source>
        <dbReference type="EMBL" id="SSW99036.1"/>
    </source>
</evidence>
<dbReference type="InterPro" id="IPR052817">
    <property type="entry name" value="MIT_domain_contain_protein1"/>
</dbReference>
<protein>
    <submittedName>
        <fullName evidence="2">CSON014305 protein</fullName>
    </submittedName>
</protein>
<dbReference type="Pfam" id="PF16565">
    <property type="entry name" value="MIT_C"/>
    <property type="match status" value="1"/>
</dbReference>
<dbReference type="InterPro" id="IPR032341">
    <property type="entry name" value="MITD1_C"/>
</dbReference>
<evidence type="ECO:0000313" key="3">
    <source>
        <dbReference type="EMBL" id="SSX19418.1"/>
    </source>
</evidence>
<dbReference type="Gene3D" id="3.30.870.30">
    <property type="entry name" value="MITD, C-terminal phospholipase D-like domain"/>
    <property type="match status" value="1"/>
</dbReference>
<dbReference type="PANTHER" id="PTHR21222:SF1">
    <property type="entry name" value="MIT DOMAIN-CONTAINING PROTEIN 1"/>
    <property type="match status" value="1"/>
</dbReference>
<proteinExistence type="predicted"/>
<dbReference type="Gene3D" id="1.20.58.80">
    <property type="entry name" value="Phosphotransferase system, lactose/cellobiose-type IIA subunit"/>
    <property type="match status" value="1"/>
</dbReference>
<reference evidence="2" key="1">
    <citation type="submission" date="2018-04" db="EMBL/GenBank/DDBJ databases">
        <authorList>
            <person name="Go L.Y."/>
            <person name="Mitchell J.A."/>
        </authorList>
    </citation>
    <scope>NUCLEOTIDE SEQUENCE</scope>
    <source>
        <tissue evidence="2">Whole organism</tissue>
    </source>
</reference>
<name>A0A336K284_CULSO</name>
<dbReference type="VEuPathDB" id="VectorBase:CSON014305"/>
<dbReference type="EMBL" id="UFQS01000078">
    <property type="protein sequence ID" value="SSW99036.1"/>
    <property type="molecule type" value="Genomic_DNA"/>
</dbReference>
<organism evidence="2">
    <name type="scientific">Culicoides sonorensis</name>
    <name type="common">Biting midge</name>
    <dbReference type="NCBI Taxonomy" id="179676"/>
    <lineage>
        <taxon>Eukaryota</taxon>
        <taxon>Metazoa</taxon>
        <taxon>Ecdysozoa</taxon>
        <taxon>Arthropoda</taxon>
        <taxon>Hexapoda</taxon>
        <taxon>Insecta</taxon>
        <taxon>Pterygota</taxon>
        <taxon>Neoptera</taxon>
        <taxon>Endopterygota</taxon>
        <taxon>Diptera</taxon>
        <taxon>Nematocera</taxon>
        <taxon>Chironomoidea</taxon>
        <taxon>Ceratopogonidae</taxon>
        <taxon>Ceratopogoninae</taxon>
        <taxon>Culicoides</taxon>
        <taxon>Monoculicoides</taxon>
    </lineage>
</organism>
<dbReference type="InterPro" id="IPR036181">
    <property type="entry name" value="MIT_dom_sf"/>
</dbReference>
<dbReference type="OMA" id="FYKASNP"/>
<dbReference type="InterPro" id="IPR038113">
    <property type="entry name" value="MITD1_C_sf"/>
</dbReference>
<gene>
    <name evidence="2" type="primary">CSON014305</name>
</gene>
<accession>A0A336K284</accession>
<evidence type="ECO:0000259" key="1">
    <source>
        <dbReference type="Pfam" id="PF16565"/>
    </source>
</evidence>